<protein>
    <recommendedName>
        <fullName evidence="5">Transmembrane protein 135 N-terminal domain-containing protein</fullName>
    </recommendedName>
</protein>
<sequence length="476" mass="53372">MAPSNSINRGPKAEETSLDTTLPANGMPILKKPNAILLHACRVGLRSLVLGYGLRAGVDLALKLLSVIRKRMKLVDALRASLFGEDAFRFALVVGGFGFIWKLVDNTLRLVRGVDDKLNGFIAGSLAGLSLLAEKQDRRIMWGQQLAVRAGETIFNSLRLSKTFHFPFASSLIFMLSSASIMYAYVMQPHTIPKSYYSFIVSTGPIPEDVLGMVRQNVRGVAIDPLAFVNAATKYHGTSHAVEYAKSMTSLPPAIPCELFHPSRDSHVLHWGWVFQKVLKKILPVYLALNVVPLAVLRMRDFFKRPMELSQRSLTNAFRSSVFLATFVSGYQAIVCIQRELIARNWLKSDSKYIYWWAGLLAASSVQIEHTGQRNNLAMYVLPRAMESLYTVLYQKKWMVQIKYFEVAMFSAAMGIILAYFQTEPDALGGIVNRILQRANVWVEDKKRGRLIAPIRDAHGRLEFSPIVKTPIDEST</sequence>
<gene>
    <name evidence="3" type="ORF">SmJEL517_g03584</name>
</gene>
<reference evidence="3 4" key="1">
    <citation type="journal article" date="2019" name="Sci. Rep.">
        <title>Comparative genomics of chytrid fungi reveal insights into the obligate biotrophic and pathogenic lifestyle of Synchytrium endobioticum.</title>
        <authorList>
            <person name="van de Vossenberg B.T.L.H."/>
            <person name="Warris S."/>
            <person name="Nguyen H.D.T."/>
            <person name="van Gent-Pelzer M.P.E."/>
            <person name="Joly D.L."/>
            <person name="van de Geest H.C."/>
            <person name="Bonants P.J.M."/>
            <person name="Smith D.S."/>
            <person name="Levesque C.A."/>
            <person name="van der Lee T.A.J."/>
        </authorList>
    </citation>
    <scope>NUCLEOTIDE SEQUENCE [LARGE SCALE GENOMIC DNA]</scope>
    <source>
        <strain evidence="3 4">JEL517</strain>
    </source>
</reference>
<evidence type="ECO:0000256" key="1">
    <source>
        <dbReference type="SAM" id="MobiDB-lite"/>
    </source>
</evidence>
<keyword evidence="4" id="KW-1185">Reference proteome</keyword>
<feature type="region of interest" description="Disordered" evidence="1">
    <location>
        <begin position="1"/>
        <end position="20"/>
    </location>
</feature>
<organism evidence="3 4">
    <name type="scientific">Synchytrium microbalum</name>
    <dbReference type="NCBI Taxonomy" id="1806994"/>
    <lineage>
        <taxon>Eukaryota</taxon>
        <taxon>Fungi</taxon>
        <taxon>Fungi incertae sedis</taxon>
        <taxon>Chytridiomycota</taxon>
        <taxon>Chytridiomycota incertae sedis</taxon>
        <taxon>Chytridiomycetes</taxon>
        <taxon>Synchytriales</taxon>
        <taxon>Synchytriaceae</taxon>
        <taxon>Synchytrium</taxon>
    </lineage>
</organism>
<evidence type="ECO:0000313" key="3">
    <source>
        <dbReference type="EMBL" id="TPX33609.1"/>
    </source>
</evidence>
<comment type="caution">
    <text evidence="3">The sequence shown here is derived from an EMBL/GenBank/DDBJ whole genome shotgun (WGS) entry which is preliminary data.</text>
</comment>
<dbReference type="Proteomes" id="UP000319731">
    <property type="component" value="Unassembled WGS sequence"/>
</dbReference>
<evidence type="ECO:0000313" key="4">
    <source>
        <dbReference type="Proteomes" id="UP000319731"/>
    </source>
</evidence>
<dbReference type="PANTHER" id="PTHR12459">
    <property type="entry name" value="TRANSMEMBRANE PROTEIN 135-RELATED"/>
    <property type="match status" value="1"/>
</dbReference>
<evidence type="ECO:0008006" key="5">
    <source>
        <dbReference type="Google" id="ProtNLM"/>
    </source>
</evidence>
<evidence type="ECO:0000256" key="2">
    <source>
        <dbReference type="SAM" id="Phobius"/>
    </source>
</evidence>
<dbReference type="GeneID" id="42004809"/>
<keyword evidence="2" id="KW-1133">Transmembrane helix</keyword>
<dbReference type="OrthoDB" id="291792at2759"/>
<dbReference type="InterPro" id="IPR026749">
    <property type="entry name" value="Tmem135"/>
</dbReference>
<feature type="transmembrane region" description="Helical" evidence="2">
    <location>
        <begin position="404"/>
        <end position="421"/>
    </location>
</feature>
<feature type="transmembrane region" description="Helical" evidence="2">
    <location>
        <begin position="164"/>
        <end position="186"/>
    </location>
</feature>
<dbReference type="RefSeq" id="XP_031024551.1">
    <property type="nucleotide sequence ID" value="XM_031169512.1"/>
</dbReference>
<keyword evidence="2" id="KW-0472">Membrane</keyword>
<keyword evidence="2" id="KW-0812">Transmembrane</keyword>
<dbReference type="AlphaFoldDB" id="A0A507C3H5"/>
<name>A0A507C3H5_9FUNG</name>
<dbReference type="PANTHER" id="PTHR12459:SF6">
    <property type="entry name" value="GB|AAD46013.1"/>
    <property type="match status" value="1"/>
</dbReference>
<dbReference type="EMBL" id="QEAO01000019">
    <property type="protein sequence ID" value="TPX33609.1"/>
    <property type="molecule type" value="Genomic_DNA"/>
</dbReference>
<proteinExistence type="predicted"/>
<accession>A0A507C3H5</accession>